<name>A0A1J5IMH5_9BACT</name>
<dbReference type="SUPFAM" id="SSF51261">
    <property type="entry name" value="Duplicated hybrid motif"/>
    <property type="match status" value="1"/>
</dbReference>
<dbReference type="STRING" id="1817892.AUK40_02290"/>
<dbReference type="Gene3D" id="2.70.70.10">
    <property type="entry name" value="Glucose Permease (Domain IIA)"/>
    <property type="match status" value="1"/>
</dbReference>
<dbReference type="AlphaFoldDB" id="A0A1J5IMH5"/>
<evidence type="ECO:0000313" key="3">
    <source>
        <dbReference type="Proteomes" id="UP000183245"/>
    </source>
</evidence>
<proteinExistence type="predicted"/>
<organism evidence="2 3">
    <name type="scientific">Candidatus Wirthbacteria bacterium CG2_30_54_11</name>
    <dbReference type="NCBI Taxonomy" id="1817892"/>
    <lineage>
        <taxon>Bacteria</taxon>
        <taxon>Candidatus Wirthbacteria</taxon>
    </lineage>
</organism>
<evidence type="ECO:0000313" key="2">
    <source>
        <dbReference type="EMBL" id="OIP97907.1"/>
    </source>
</evidence>
<reference evidence="2 3" key="1">
    <citation type="journal article" date="2016" name="Environ. Microbiol.">
        <title>Genomic resolution of a cold subsurface aquifer community provides metabolic insights for novel microbes adapted to high CO concentrations.</title>
        <authorList>
            <person name="Probst A.J."/>
            <person name="Castelle C.J."/>
            <person name="Singh A."/>
            <person name="Brown C.T."/>
            <person name="Anantharaman K."/>
            <person name="Sharon I."/>
            <person name="Hug L.A."/>
            <person name="Burstein D."/>
            <person name="Emerson J.B."/>
            <person name="Thomas B.C."/>
            <person name="Banfield J.F."/>
        </authorList>
    </citation>
    <scope>NUCLEOTIDE SEQUENCE [LARGE SCALE GENOMIC DNA]</scope>
    <source>
        <strain evidence="2">CG2_30_54_11</strain>
    </source>
</reference>
<gene>
    <name evidence="2" type="ORF">AUK40_02290</name>
</gene>
<accession>A0A1J5IMH5</accession>
<dbReference type="EMBL" id="MNZT01000043">
    <property type="protein sequence ID" value="OIP97907.1"/>
    <property type="molecule type" value="Genomic_DNA"/>
</dbReference>
<feature type="chain" id="PRO_5009634537" evidence="1">
    <location>
        <begin position="33"/>
        <end position="494"/>
    </location>
</feature>
<comment type="caution">
    <text evidence="2">The sequence shown here is derived from an EMBL/GenBank/DDBJ whole genome shotgun (WGS) entry which is preliminary data.</text>
</comment>
<feature type="signal peptide" evidence="1">
    <location>
        <begin position="1"/>
        <end position="32"/>
    </location>
</feature>
<dbReference type="CDD" id="cd12797">
    <property type="entry name" value="M23_peptidase"/>
    <property type="match status" value="1"/>
</dbReference>
<evidence type="ECO:0000256" key="1">
    <source>
        <dbReference type="SAM" id="SignalP"/>
    </source>
</evidence>
<dbReference type="InterPro" id="IPR011055">
    <property type="entry name" value="Dup_hybrid_motif"/>
</dbReference>
<keyword evidence="1" id="KW-0732">Signal</keyword>
<protein>
    <submittedName>
        <fullName evidence="2">Uncharacterized protein</fullName>
    </submittedName>
</protein>
<dbReference type="Proteomes" id="UP000183245">
    <property type="component" value="Unassembled WGS sequence"/>
</dbReference>
<sequence>MFHISRKRWRIVSISLVLASIFSQMGGLSSFAETNLPVNQTQTPISNPVSEISAPTDSEVSKQKDQTTTIIDLGDKITASQITVNYLFAGQEQIDPAIKKAIELAVKKWTGTLPKDNVVSLVDLRIENTWVLGTLMYFDPKSSDTSQAESGADYVETIALIKKTPSNWFGAISNNSQYVTIVDQIPFKTNPVETRKQIKSANSQIHKAKNEFVSPTTTDSTASVTPTVAASAPSQMYYGYQLPWPTTDTYHLHGGWHACASGSAVNTCLDFGPDQTAGSSEILSVARGVVNNVCKVNGAAWIYITTENTSEQFQFIHLDANSVTNAKIKMGDMVDQGQLLGTVYNGATSSCGTSTGTHLHLKFPQVPIRIDGKEYTWGSIPAITSSQCPPRPVFDSTNPPSWIVDLSGQTNKTCTVKGTVTNWTNERGIGNITIATNTSLILSSDSDKCLSGEICTLENKNHSINTEFGFSFNRFKLLVNQGGKLYIENGAKIW</sequence>